<evidence type="ECO:0000313" key="9">
    <source>
        <dbReference type="EMBL" id="ADR36685.1"/>
    </source>
</evidence>
<feature type="signal peptide" evidence="7">
    <location>
        <begin position="1"/>
        <end position="17"/>
    </location>
</feature>
<dbReference type="InterPro" id="IPR004365">
    <property type="entry name" value="NA-bd_OB_tRNA"/>
</dbReference>
<dbReference type="RefSeq" id="WP_013457855.1">
    <property type="nucleotide sequence ID" value="NC_014761.1"/>
</dbReference>
<dbReference type="Pfam" id="PF01336">
    <property type="entry name" value="tRNA_anti-codon"/>
    <property type="match status" value="1"/>
</dbReference>
<reference evidence="9 10" key="2">
    <citation type="journal article" date="2011" name="Stand. Genomic Sci.">
        <title>Complete genome sequence of Oceanithermus profundus type strain (506).</title>
        <authorList>
            <person name="Pati A."/>
            <person name="Zhang X."/>
            <person name="Lapidus A."/>
            <person name="Nolan M."/>
            <person name="Lucas S."/>
            <person name="Del Rio T.G."/>
            <person name="Tice H."/>
            <person name="Cheng J.F."/>
            <person name="Tapia R."/>
            <person name="Han C."/>
            <person name="Goodwin L."/>
            <person name="Pitluck S."/>
            <person name="Liolios K."/>
            <person name="Pagani I."/>
            <person name="Ivanova N."/>
            <person name="Mavromatis K."/>
            <person name="Chen A."/>
            <person name="Palaniappan K."/>
            <person name="Hauser L."/>
            <person name="Jeffries C.D."/>
            <person name="Brambilla E.M."/>
            <person name="Rohl A."/>
            <person name="Mwirichia R."/>
            <person name="Rohde M."/>
            <person name="Tindall B.J."/>
            <person name="Sikorski J."/>
            <person name="Wirth R."/>
            <person name="Goker M."/>
            <person name="Woyke T."/>
            <person name="Detter J.C."/>
            <person name="Bristow J."/>
            <person name="Eisen J.A."/>
            <person name="Markowitz V."/>
            <person name="Hugenholtz P."/>
            <person name="Kyrpides N.C."/>
            <person name="Klenk H.P."/>
            <person name="Land M."/>
        </authorList>
    </citation>
    <scope>NUCLEOTIDE SEQUENCE [LARGE SCALE GENOMIC DNA]</scope>
    <source>
        <strain evidence="10">DSM 14977 / NBRC 100410 / VKM B-2274 / 506</strain>
    </source>
</reference>
<evidence type="ECO:0000256" key="5">
    <source>
        <dbReference type="ARBA" id="ARBA00022963"/>
    </source>
</evidence>
<dbReference type="GO" id="GO:0006793">
    <property type="term" value="P:phosphorus metabolic process"/>
    <property type="evidence" value="ECO:0007669"/>
    <property type="project" value="UniProtKB-ARBA"/>
</dbReference>
<comment type="catalytic activity">
    <reaction evidence="1">
        <text>a 1,2-diacyl-sn-glycero-3-phosphocholine + H2O = a 1,2-diacyl-sn-glycero-3-phosphate + choline + H(+)</text>
        <dbReference type="Rhea" id="RHEA:14445"/>
        <dbReference type="ChEBI" id="CHEBI:15354"/>
        <dbReference type="ChEBI" id="CHEBI:15377"/>
        <dbReference type="ChEBI" id="CHEBI:15378"/>
        <dbReference type="ChEBI" id="CHEBI:57643"/>
        <dbReference type="ChEBI" id="CHEBI:58608"/>
        <dbReference type="EC" id="3.1.4.4"/>
    </reaction>
</comment>
<keyword evidence="7" id="KW-0732">Signal</keyword>
<dbReference type="GO" id="GO:0003676">
    <property type="term" value="F:nucleic acid binding"/>
    <property type="evidence" value="ECO:0007669"/>
    <property type="project" value="InterPro"/>
</dbReference>
<evidence type="ECO:0000313" key="10">
    <source>
        <dbReference type="Proteomes" id="UP000008722"/>
    </source>
</evidence>
<feature type="chain" id="PRO_5003190363" description="phospholipase D" evidence="7">
    <location>
        <begin position="18"/>
        <end position="433"/>
    </location>
</feature>
<dbReference type="InterPro" id="IPR025202">
    <property type="entry name" value="PLD-like_dom"/>
</dbReference>
<dbReference type="PANTHER" id="PTHR43856">
    <property type="entry name" value="CARDIOLIPIN HYDROLASE"/>
    <property type="match status" value="1"/>
</dbReference>
<keyword evidence="10" id="KW-1185">Reference proteome</keyword>
<dbReference type="eggNOG" id="COG4085">
    <property type="taxonomic scope" value="Bacteria"/>
</dbReference>
<dbReference type="PROSITE" id="PS50035">
    <property type="entry name" value="PLD"/>
    <property type="match status" value="2"/>
</dbReference>
<dbReference type="Proteomes" id="UP000008722">
    <property type="component" value="Chromosome"/>
</dbReference>
<keyword evidence="9" id="KW-0067">ATP-binding</keyword>
<proteinExistence type="inferred from homology"/>
<dbReference type="Gene3D" id="3.30.870.10">
    <property type="entry name" value="Endonuclease Chain A"/>
    <property type="match status" value="2"/>
</dbReference>
<dbReference type="EC" id="3.1.4.4" evidence="3"/>
<evidence type="ECO:0000256" key="4">
    <source>
        <dbReference type="ARBA" id="ARBA00022801"/>
    </source>
</evidence>
<gene>
    <name evidence="9" type="ordered locus">Ocepr_1228</name>
</gene>
<evidence type="ECO:0000256" key="6">
    <source>
        <dbReference type="ARBA" id="ARBA00023098"/>
    </source>
</evidence>
<feature type="domain" description="PLD phosphodiesterase" evidence="8">
    <location>
        <begin position="108"/>
        <end position="135"/>
    </location>
</feature>
<dbReference type="eggNOG" id="COG1502">
    <property type="taxonomic scope" value="Bacteria"/>
</dbReference>
<dbReference type="InterPro" id="IPR051406">
    <property type="entry name" value="PLD_domain"/>
</dbReference>
<feature type="domain" description="PLD phosphodiesterase" evidence="8">
    <location>
        <begin position="265"/>
        <end position="292"/>
    </location>
</feature>
<reference evidence="10" key="1">
    <citation type="submission" date="2010-11" db="EMBL/GenBank/DDBJ databases">
        <title>The complete sequence of chromosome of Oceanithermus profundus DSM 14977.</title>
        <authorList>
            <consortium name="US DOE Joint Genome Institute (JGI-PGF)"/>
            <person name="Lucas S."/>
            <person name="Copeland A."/>
            <person name="Lapidus A."/>
            <person name="Bruce D."/>
            <person name="Goodwin L."/>
            <person name="Pitluck S."/>
            <person name="Kyrpides N."/>
            <person name="Mavromatis K."/>
            <person name="Pagani I."/>
            <person name="Ivanova N."/>
            <person name="Zhang X."/>
            <person name="Brettin T."/>
            <person name="Detter J.C."/>
            <person name="Tapia R."/>
            <person name="Han C."/>
            <person name="Land M."/>
            <person name="Hauser L."/>
            <person name="Markowitz V."/>
            <person name="Cheng J.-F."/>
            <person name="Hugenholtz P."/>
            <person name="Woyke T."/>
            <person name="Wu D."/>
            <person name="Tindall B."/>
            <person name="Faehnrich R."/>
            <person name="Brambilla E."/>
            <person name="Klenk H.-P."/>
            <person name="Eisen J.A."/>
        </authorList>
    </citation>
    <scope>NUCLEOTIDE SEQUENCE [LARGE SCALE GENOMIC DNA]</scope>
    <source>
        <strain evidence="10">DSM 14977 / NBRC 100410 / VKM B-2274 / 506</strain>
    </source>
</reference>
<keyword evidence="9" id="KW-0347">Helicase</keyword>
<keyword evidence="4" id="KW-0378">Hydrolase</keyword>
<organism evidence="9 10">
    <name type="scientific">Oceanithermus profundus (strain DSM 14977 / NBRC 100410 / VKM B-2274 / 506)</name>
    <dbReference type="NCBI Taxonomy" id="670487"/>
    <lineage>
        <taxon>Bacteria</taxon>
        <taxon>Thermotogati</taxon>
        <taxon>Deinococcota</taxon>
        <taxon>Deinococci</taxon>
        <taxon>Thermales</taxon>
        <taxon>Thermaceae</taxon>
        <taxon>Oceanithermus</taxon>
    </lineage>
</organism>
<dbReference type="KEGG" id="opr:Ocepr_1228"/>
<dbReference type="AlphaFoldDB" id="E4U8K5"/>
<evidence type="ECO:0000256" key="1">
    <source>
        <dbReference type="ARBA" id="ARBA00000798"/>
    </source>
</evidence>
<dbReference type="SUPFAM" id="SSF56024">
    <property type="entry name" value="Phospholipase D/nuclease"/>
    <property type="match status" value="2"/>
</dbReference>
<comment type="similarity">
    <text evidence="2">Belongs to the phospholipase D family.</text>
</comment>
<dbReference type="HOGENOM" id="CLU_051844_1_0_0"/>
<dbReference type="GO" id="GO:0004630">
    <property type="term" value="F:phospholipase D activity"/>
    <property type="evidence" value="ECO:0007669"/>
    <property type="project" value="UniProtKB-EC"/>
</dbReference>
<sequence precursor="true">MRGRIFALLALIGLAFAAPGPTLWVQPDDGVEPLIQLIDGAESSIRLKIYLWTPSRMDVVEALGRAVERGVNVRVLMEREPAGGRPSMEVISALRDRGVELRLSKPFRFVFVHEKSMVVDDRVAWFGSGNLTGSTFKANREYMLVTDRPDWVAEIARVFDADWHGQRIDLSQARLVWSPDRVVRGVREGNAREKVLGLIRGARSTLFLEQAGMVDEEVIAALEDAVRRGVDVRLVGSPADPKENTYFVPGAERLRKAGVRLRYLPSPYVHAKVIVADGNTALVGSINMSQSSMNANRELGAILTAAGEPGAFFRLLRTMERDWRNARPDNPFLLPPVEGVIPWTEAPKYYGRIVTVEGRIAAVESRTGVAFLKFEDTPDAFRLVFFPRVYGQFDQPFPEAYLGKKVRATGRVKIYAGYYEIIINGPSQLEVLP</sequence>
<dbReference type="STRING" id="670487.Ocepr_1228"/>
<dbReference type="InterPro" id="IPR001736">
    <property type="entry name" value="PLipase_D/transphosphatidylase"/>
</dbReference>
<accession>E4U8K5</accession>
<dbReference type="EMBL" id="CP002361">
    <property type="protein sequence ID" value="ADR36685.1"/>
    <property type="molecule type" value="Genomic_DNA"/>
</dbReference>
<dbReference type="GO" id="GO:0016891">
    <property type="term" value="F:RNA endonuclease activity producing 5'-phosphomonoesters, hydrolytic mechanism"/>
    <property type="evidence" value="ECO:0007669"/>
    <property type="project" value="TreeGrafter"/>
</dbReference>
<name>E4U8K5_OCEP5</name>
<dbReference type="SMART" id="SM00155">
    <property type="entry name" value="PLDc"/>
    <property type="match status" value="2"/>
</dbReference>
<dbReference type="GO" id="GO:0016042">
    <property type="term" value="P:lipid catabolic process"/>
    <property type="evidence" value="ECO:0007669"/>
    <property type="project" value="UniProtKB-KW"/>
</dbReference>
<evidence type="ECO:0000256" key="3">
    <source>
        <dbReference type="ARBA" id="ARBA00012027"/>
    </source>
</evidence>
<dbReference type="GO" id="GO:0004386">
    <property type="term" value="F:helicase activity"/>
    <property type="evidence" value="ECO:0007669"/>
    <property type="project" value="UniProtKB-KW"/>
</dbReference>
<dbReference type="Pfam" id="PF13091">
    <property type="entry name" value="PLDc_2"/>
    <property type="match status" value="2"/>
</dbReference>
<evidence type="ECO:0000256" key="7">
    <source>
        <dbReference type="SAM" id="SignalP"/>
    </source>
</evidence>
<dbReference type="CDD" id="cd09128">
    <property type="entry name" value="PLDc_unchar1_2"/>
    <property type="match status" value="1"/>
</dbReference>
<dbReference type="OrthoDB" id="9762009at2"/>
<evidence type="ECO:0000256" key="2">
    <source>
        <dbReference type="ARBA" id="ARBA00008664"/>
    </source>
</evidence>
<evidence type="ECO:0000259" key="8">
    <source>
        <dbReference type="PROSITE" id="PS50035"/>
    </source>
</evidence>
<dbReference type="PANTHER" id="PTHR43856:SF1">
    <property type="entry name" value="MITOCHONDRIAL CARDIOLIPIN HYDROLASE"/>
    <property type="match status" value="1"/>
</dbReference>
<keyword evidence="9" id="KW-0547">Nucleotide-binding</keyword>
<protein>
    <recommendedName>
        <fullName evidence="3">phospholipase D</fullName>
        <ecNumber evidence="3">3.1.4.4</ecNumber>
    </recommendedName>
</protein>
<keyword evidence="5" id="KW-0442">Lipid degradation</keyword>
<keyword evidence="6" id="KW-0443">Lipid metabolism</keyword>